<proteinExistence type="predicted"/>
<evidence type="ECO:0000313" key="3">
    <source>
        <dbReference type="EMBL" id="MBB6210223.1"/>
    </source>
</evidence>
<dbReference type="GO" id="GO:0005525">
    <property type="term" value="F:GTP binding"/>
    <property type="evidence" value="ECO:0007669"/>
    <property type="project" value="InterPro"/>
</dbReference>
<feature type="compositionally biased region" description="Basic and acidic residues" evidence="1">
    <location>
        <begin position="23"/>
        <end position="38"/>
    </location>
</feature>
<feature type="region of interest" description="Disordered" evidence="1">
    <location>
        <begin position="23"/>
        <end position="42"/>
    </location>
</feature>
<sequence length="498" mass="53739">MVLPILLGVGAVMAGVALLASSSDKDDKDKKGGRDKKPSRPVSEQAAVAALKAEISVVNSGLLLNLSDTEIDELARSLYLQAPYPQLSTGDLVSIDAITGFMTRRLSSALSTDRASPSFLSPAQIVEAYHEAPDVFLFDSILVEKDLSKRLKRAEETINILSWLQERIPALEAGQEPLSPEAISCLQHAVGLKPVPPSSPSPMLDALLSGLPPLLGLSLTTTIAAYKALSQQASKAATAPVTLSDALTVLTEPKHNPFRPPSVILLGAYNNGKSSLGNALVGEDDCFKVRDIPETKEIKRKSAHGMMFIDSPGLFAGGRPEDETTALSAAVEADVLLFLHDCTAGELDQEEITALQHLASSPDTSVHLVVTKIDEKRDQRDVQRIKDRILEQLSESGLNIPVSLTSSAWFKSPDFVEESGINALIAALQAQTATAHRATLRREKWNDAWKLVAQTTISQLAHQRDRSQKAIIEIQSLSSTLNQITSTANDLKTRRTKE</sequence>
<name>A0A7W9ZFM2_NOVIT</name>
<keyword evidence="4" id="KW-1185">Reference proteome</keyword>
<dbReference type="GO" id="GO:0002098">
    <property type="term" value="P:tRNA wobble uridine modification"/>
    <property type="evidence" value="ECO:0007669"/>
    <property type="project" value="TreeGrafter"/>
</dbReference>
<evidence type="ECO:0000256" key="1">
    <source>
        <dbReference type="SAM" id="MobiDB-lite"/>
    </source>
</evidence>
<comment type="caution">
    <text evidence="3">The sequence shown here is derived from an EMBL/GenBank/DDBJ whole genome shotgun (WGS) entry which is preliminary data.</text>
</comment>
<dbReference type="PANTHER" id="PTHR42714:SF6">
    <property type="entry name" value="TRANSLATION INITIATION FACTOR IF-2"/>
    <property type="match status" value="1"/>
</dbReference>
<dbReference type="GO" id="GO:0005737">
    <property type="term" value="C:cytoplasm"/>
    <property type="evidence" value="ECO:0007669"/>
    <property type="project" value="TreeGrafter"/>
</dbReference>
<accession>A0A7W9ZFM2</accession>
<dbReference type="AlphaFoldDB" id="A0A7W9ZFM2"/>
<dbReference type="SUPFAM" id="SSF52540">
    <property type="entry name" value="P-loop containing nucleoside triphosphate hydrolases"/>
    <property type="match status" value="1"/>
</dbReference>
<dbReference type="Gene3D" id="3.40.50.300">
    <property type="entry name" value="P-loop containing nucleotide triphosphate hydrolases"/>
    <property type="match status" value="1"/>
</dbReference>
<dbReference type="RefSeq" id="WP_184263064.1">
    <property type="nucleotide sequence ID" value="NZ_JACIIX010000005.1"/>
</dbReference>
<dbReference type="InterPro" id="IPR027417">
    <property type="entry name" value="P-loop_NTPase"/>
</dbReference>
<keyword evidence="3" id="KW-0131">Cell cycle</keyword>
<dbReference type="Proteomes" id="UP000544872">
    <property type="component" value="Unassembled WGS sequence"/>
</dbReference>
<reference evidence="3 4" key="1">
    <citation type="submission" date="2020-08" db="EMBL/GenBank/DDBJ databases">
        <title>Genomic Encyclopedia of Type Strains, Phase IV (KMG-IV): sequencing the most valuable type-strain genomes for metagenomic binning, comparative biology and taxonomic classification.</title>
        <authorList>
            <person name="Goeker M."/>
        </authorList>
    </citation>
    <scope>NUCLEOTIDE SEQUENCE [LARGE SCALE GENOMIC DNA]</scope>
    <source>
        <strain evidence="3 4">DSM 11590</strain>
    </source>
</reference>
<evidence type="ECO:0000313" key="4">
    <source>
        <dbReference type="Proteomes" id="UP000544872"/>
    </source>
</evidence>
<dbReference type="EMBL" id="JACIIX010000005">
    <property type="protein sequence ID" value="MBB6210223.1"/>
    <property type="molecule type" value="Genomic_DNA"/>
</dbReference>
<dbReference type="PANTHER" id="PTHR42714">
    <property type="entry name" value="TRNA MODIFICATION GTPASE GTPBP3"/>
    <property type="match status" value="1"/>
</dbReference>
<organism evidence="3 4">
    <name type="scientific">Novispirillum itersonii</name>
    <name type="common">Aquaspirillum itersonii</name>
    <dbReference type="NCBI Taxonomy" id="189"/>
    <lineage>
        <taxon>Bacteria</taxon>
        <taxon>Pseudomonadati</taxon>
        <taxon>Pseudomonadota</taxon>
        <taxon>Alphaproteobacteria</taxon>
        <taxon>Rhodospirillales</taxon>
        <taxon>Novispirillaceae</taxon>
        <taxon>Novispirillum</taxon>
    </lineage>
</organism>
<dbReference type="Pfam" id="PF01926">
    <property type="entry name" value="MMR_HSR1"/>
    <property type="match status" value="1"/>
</dbReference>
<dbReference type="InterPro" id="IPR006073">
    <property type="entry name" value="GTP-bd"/>
</dbReference>
<evidence type="ECO:0000259" key="2">
    <source>
        <dbReference type="Pfam" id="PF01926"/>
    </source>
</evidence>
<dbReference type="GO" id="GO:0051301">
    <property type="term" value="P:cell division"/>
    <property type="evidence" value="ECO:0007669"/>
    <property type="project" value="UniProtKB-KW"/>
</dbReference>
<dbReference type="CDD" id="cd00882">
    <property type="entry name" value="Ras_like_GTPase"/>
    <property type="match status" value="1"/>
</dbReference>
<dbReference type="GO" id="GO:0030488">
    <property type="term" value="P:tRNA methylation"/>
    <property type="evidence" value="ECO:0007669"/>
    <property type="project" value="TreeGrafter"/>
</dbReference>
<keyword evidence="3" id="KW-0132">Cell division</keyword>
<feature type="domain" description="G" evidence="2">
    <location>
        <begin position="263"/>
        <end position="372"/>
    </location>
</feature>
<gene>
    <name evidence="3" type="ORF">FHS48_001638</name>
</gene>
<protein>
    <submittedName>
        <fullName evidence="3">GTP-binding protein EngB required for normal cell division</fullName>
    </submittedName>
</protein>